<dbReference type="InterPro" id="IPR043502">
    <property type="entry name" value="DNA/RNA_pol_sf"/>
</dbReference>
<organism evidence="2">
    <name type="scientific">Tanacetum cinerariifolium</name>
    <name type="common">Dalmatian daisy</name>
    <name type="synonym">Chrysanthemum cinerariifolium</name>
    <dbReference type="NCBI Taxonomy" id="118510"/>
    <lineage>
        <taxon>Eukaryota</taxon>
        <taxon>Viridiplantae</taxon>
        <taxon>Streptophyta</taxon>
        <taxon>Embryophyta</taxon>
        <taxon>Tracheophyta</taxon>
        <taxon>Spermatophyta</taxon>
        <taxon>Magnoliopsida</taxon>
        <taxon>eudicotyledons</taxon>
        <taxon>Gunneridae</taxon>
        <taxon>Pentapetalae</taxon>
        <taxon>asterids</taxon>
        <taxon>campanulids</taxon>
        <taxon>Asterales</taxon>
        <taxon>Asteraceae</taxon>
        <taxon>Asteroideae</taxon>
        <taxon>Anthemideae</taxon>
        <taxon>Anthemidinae</taxon>
        <taxon>Tanacetum</taxon>
    </lineage>
</organism>
<comment type="caution">
    <text evidence="2">The sequence shown here is derived from an EMBL/GenBank/DDBJ whole genome shotgun (WGS) entry which is preliminary data.</text>
</comment>
<dbReference type="GO" id="GO:0003964">
    <property type="term" value="F:RNA-directed DNA polymerase activity"/>
    <property type="evidence" value="ECO:0007669"/>
    <property type="project" value="UniProtKB-KW"/>
</dbReference>
<dbReference type="PANTHER" id="PTHR35046:SF23">
    <property type="entry name" value="NUCLEOTIDYLTRANSFERASE, RIBONUCLEASE H"/>
    <property type="match status" value="1"/>
</dbReference>
<dbReference type="AlphaFoldDB" id="A0A6L2MEN9"/>
<protein>
    <submittedName>
        <fullName evidence="2">Putative reverse transcriptase domain, zinc finger, CCHC-type, aspartic peptidase domain protein</fullName>
    </submittedName>
</protein>
<dbReference type="Gene3D" id="3.10.10.10">
    <property type="entry name" value="HIV Type 1 Reverse Transcriptase, subunit A, domain 1"/>
    <property type="match status" value="1"/>
</dbReference>
<gene>
    <name evidence="2" type="ORF">Tci_044336</name>
</gene>
<proteinExistence type="predicted"/>
<feature type="region of interest" description="Disordered" evidence="1">
    <location>
        <begin position="75"/>
        <end position="96"/>
    </location>
</feature>
<evidence type="ECO:0000313" key="2">
    <source>
        <dbReference type="EMBL" id="GEU72358.1"/>
    </source>
</evidence>
<accession>A0A6L2MEN9</accession>
<keyword evidence="2" id="KW-0695">RNA-directed DNA polymerase</keyword>
<keyword evidence="2" id="KW-0808">Transferase</keyword>
<feature type="compositionally biased region" description="Basic and acidic residues" evidence="1">
    <location>
        <begin position="20"/>
        <end position="35"/>
    </location>
</feature>
<keyword evidence="2" id="KW-0548">Nucleotidyltransferase</keyword>
<name>A0A6L2MEN9_TANCI</name>
<sequence length="364" mass="41875">MSGVDPSQQHRRFAAGGNSYDERDPRDAEIERLRQRVRELETNSYDRYSMATNSVVNEHEDTDDAYENLFARPHHRQHHTPHRQHPRQPQQPVDPLHSLGLRTEIPEFEGRLQPDDFLDWLQIVERIFDLRDIPDRLKVIPMDACHVILGRPWLYDMRTKHDGFRNTYFFKKDGLHITLAPLNPRDEPQTITSLTKRDFVGLAKHQSSTPVFGLVIVEANPTLGALPTEVLPLVNDFSDIFPDDIPAGLPLMREIQHCIDFILGASIPKRPAYRMNPKEFAELQRQVTELLEKGLIRESMSPCAVPALLVPKPNDCFKAVSLCGLQRLKLLLKGSKQRSPKLPYSLCQILTMCFKWNVTLRGWG</sequence>
<feature type="compositionally biased region" description="Basic residues" evidence="1">
    <location>
        <begin position="75"/>
        <end position="86"/>
    </location>
</feature>
<evidence type="ECO:0000256" key="1">
    <source>
        <dbReference type="SAM" id="MobiDB-lite"/>
    </source>
</evidence>
<feature type="region of interest" description="Disordered" evidence="1">
    <location>
        <begin position="1"/>
        <end position="35"/>
    </location>
</feature>
<reference evidence="2" key="1">
    <citation type="journal article" date="2019" name="Sci. Rep.">
        <title>Draft genome of Tanacetum cinerariifolium, the natural source of mosquito coil.</title>
        <authorList>
            <person name="Yamashiro T."/>
            <person name="Shiraishi A."/>
            <person name="Satake H."/>
            <person name="Nakayama K."/>
        </authorList>
    </citation>
    <scope>NUCLEOTIDE SEQUENCE</scope>
</reference>
<dbReference type="EMBL" id="BKCJ010006477">
    <property type="protein sequence ID" value="GEU72358.1"/>
    <property type="molecule type" value="Genomic_DNA"/>
</dbReference>
<dbReference type="SUPFAM" id="SSF56672">
    <property type="entry name" value="DNA/RNA polymerases"/>
    <property type="match status" value="1"/>
</dbReference>
<dbReference type="PANTHER" id="PTHR35046">
    <property type="entry name" value="ZINC KNUCKLE (CCHC-TYPE) FAMILY PROTEIN"/>
    <property type="match status" value="1"/>
</dbReference>